<dbReference type="SUPFAM" id="SSF143430">
    <property type="entry name" value="TTP0101/SSO1404-like"/>
    <property type="match status" value="1"/>
</dbReference>
<dbReference type="NCBIfam" id="TIGR01573">
    <property type="entry name" value="cas2"/>
    <property type="match status" value="1"/>
</dbReference>
<comment type="cofactor">
    <cofactor evidence="1 9">
        <name>Mg(2+)</name>
        <dbReference type="ChEBI" id="CHEBI:18420"/>
    </cofactor>
</comment>
<organism evidence="11 12">
    <name type="scientific">Lacimicrobium alkaliphilum</name>
    <dbReference type="NCBI Taxonomy" id="1526571"/>
    <lineage>
        <taxon>Bacteria</taxon>
        <taxon>Pseudomonadati</taxon>
        <taxon>Pseudomonadota</taxon>
        <taxon>Gammaproteobacteria</taxon>
        <taxon>Alteromonadales</taxon>
        <taxon>Alteromonadaceae</taxon>
        <taxon>Lacimicrobium</taxon>
    </lineage>
</organism>
<evidence type="ECO:0000256" key="8">
    <source>
        <dbReference type="ARBA" id="ARBA00023118"/>
    </source>
</evidence>
<dbReference type="Pfam" id="PF09827">
    <property type="entry name" value="CRISPR_Cas2"/>
    <property type="match status" value="1"/>
</dbReference>
<dbReference type="Proteomes" id="UP000614272">
    <property type="component" value="Unassembled WGS sequence"/>
</dbReference>
<keyword evidence="12" id="KW-1185">Reference proteome</keyword>
<dbReference type="PANTHER" id="PTHR34405:SF3">
    <property type="entry name" value="CRISPR-ASSOCIATED ENDORIBONUCLEASE CAS2 3"/>
    <property type="match status" value="1"/>
</dbReference>
<name>A0ABQ1RFN4_9ALTE</name>
<evidence type="ECO:0000256" key="2">
    <source>
        <dbReference type="ARBA" id="ARBA00009959"/>
    </source>
</evidence>
<comment type="caution">
    <text evidence="11">The sequence shown here is derived from an EMBL/GenBank/DDBJ whole genome shotgun (WGS) entry which is preliminary data.</text>
</comment>
<feature type="binding site" evidence="9">
    <location>
        <position position="8"/>
    </location>
    <ligand>
        <name>Mg(2+)</name>
        <dbReference type="ChEBI" id="CHEBI:18420"/>
        <note>catalytic</note>
    </ligand>
</feature>
<evidence type="ECO:0000256" key="7">
    <source>
        <dbReference type="ARBA" id="ARBA00022842"/>
    </source>
</evidence>
<dbReference type="HAMAP" id="MF_01471">
    <property type="entry name" value="Cas2"/>
    <property type="match status" value="1"/>
</dbReference>
<evidence type="ECO:0000256" key="5">
    <source>
        <dbReference type="ARBA" id="ARBA00022759"/>
    </source>
</evidence>
<protein>
    <recommendedName>
        <fullName evidence="9">CRISPR-associated endoribonuclease Cas2</fullName>
        <ecNumber evidence="9">3.1.-.-</ecNumber>
    </recommendedName>
</protein>
<dbReference type="InterPro" id="IPR021127">
    <property type="entry name" value="CRISPR_associated_Cas2"/>
</dbReference>
<keyword evidence="6 9" id="KW-0378">Hydrolase</keyword>
<keyword evidence="7 9" id="KW-0460">Magnesium</keyword>
<keyword evidence="8 9" id="KW-0051">Antiviral defense</keyword>
<sequence>MLVLVTYDVSFDSENGKRRLRQIAKICQDYGIRVQYSVFECDVDPAQWIKFKQQLFNVYDKEVDSLRFYKLGKNGQKKIEHHGAKPSFDLFKDVIIL</sequence>
<dbReference type="CDD" id="cd09725">
    <property type="entry name" value="Cas2_I_II_III"/>
    <property type="match status" value="1"/>
</dbReference>
<dbReference type="Gene3D" id="3.30.70.240">
    <property type="match status" value="1"/>
</dbReference>
<evidence type="ECO:0000313" key="11">
    <source>
        <dbReference type="EMBL" id="GGD66853.1"/>
    </source>
</evidence>
<dbReference type="PIRSF" id="PIRSF032582">
    <property type="entry name" value="Cas2"/>
    <property type="match status" value="1"/>
</dbReference>
<reference evidence="12" key="1">
    <citation type="journal article" date="2019" name="Int. J. Syst. Evol. Microbiol.">
        <title>The Global Catalogue of Microorganisms (GCM) 10K type strain sequencing project: providing services to taxonomists for standard genome sequencing and annotation.</title>
        <authorList>
            <consortium name="The Broad Institute Genomics Platform"/>
            <consortium name="The Broad Institute Genome Sequencing Center for Infectious Disease"/>
            <person name="Wu L."/>
            <person name="Ma J."/>
        </authorList>
    </citation>
    <scope>NUCLEOTIDE SEQUENCE [LARGE SCALE GENOMIC DNA]</scope>
    <source>
        <strain evidence="12">CGMCC 1.12923</strain>
    </source>
</reference>
<evidence type="ECO:0000313" key="12">
    <source>
        <dbReference type="Proteomes" id="UP000614272"/>
    </source>
</evidence>
<keyword evidence="3 9" id="KW-0540">Nuclease</keyword>
<evidence type="ECO:0000256" key="3">
    <source>
        <dbReference type="ARBA" id="ARBA00022722"/>
    </source>
</evidence>
<evidence type="ECO:0000256" key="1">
    <source>
        <dbReference type="ARBA" id="ARBA00001946"/>
    </source>
</evidence>
<proteinExistence type="inferred from homology"/>
<comment type="similarity">
    <text evidence="2 9 10">Belongs to the CRISPR-associated endoribonuclease Cas2 protein family.</text>
</comment>
<keyword evidence="5 9" id="KW-0255">Endonuclease</keyword>
<comment type="subunit">
    <text evidence="9">Homodimer, forms a heterotetramer with a Cas1 homodimer.</text>
</comment>
<comment type="function">
    <text evidence="9">CRISPR (clustered regularly interspaced short palindromic repeat), is an adaptive immune system that provides protection against mobile genetic elements (viruses, transposable elements and conjugative plasmids). CRISPR clusters contain sequences complementary to antecedent mobile elements and target invading nucleic acids. CRISPR clusters are transcribed and processed into CRISPR RNA (crRNA). Functions as a ssRNA-specific endoribonuclease. Involved in the integration of spacer DNA into the CRISPR cassette.</text>
</comment>
<evidence type="ECO:0000256" key="10">
    <source>
        <dbReference type="PIRNR" id="PIRNR032582"/>
    </source>
</evidence>
<dbReference type="PANTHER" id="PTHR34405">
    <property type="entry name" value="CRISPR-ASSOCIATED ENDORIBONUCLEASE CAS2"/>
    <property type="match status" value="1"/>
</dbReference>
<dbReference type="RefSeq" id="WP_099034919.1">
    <property type="nucleotide sequence ID" value="NZ_BMGJ01000008.1"/>
</dbReference>
<evidence type="ECO:0000256" key="9">
    <source>
        <dbReference type="HAMAP-Rule" id="MF_01471"/>
    </source>
</evidence>
<gene>
    <name evidence="9 11" type="primary">cas2</name>
    <name evidence="11" type="ORF">GCM10011357_22590</name>
</gene>
<evidence type="ECO:0000256" key="6">
    <source>
        <dbReference type="ARBA" id="ARBA00022801"/>
    </source>
</evidence>
<dbReference type="InterPro" id="IPR019199">
    <property type="entry name" value="Virulence_VapD/CRISPR_Cas2"/>
</dbReference>
<accession>A0ABQ1RFN4</accession>
<dbReference type="EC" id="3.1.-.-" evidence="9"/>
<evidence type="ECO:0000256" key="4">
    <source>
        <dbReference type="ARBA" id="ARBA00022723"/>
    </source>
</evidence>
<keyword evidence="4 9" id="KW-0479">Metal-binding</keyword>
<dbReference type="EMBL" id="BMGJ01000008">
    <property type="protein sequence ID" value="GGD66853.1"/>
    <property type="molecule type" value="Genomic_DNA"/>
</dbReference>